<protein>
    <submittedName>
        <fullName evidence="1">Uncharacterized protein</fullName>
    </submittedName>
</protein>
<dbReference type="Proteomes" id="UP000494245">
    <property type="component" value="Unassembled WGS sequence"/>
</dbReference>
<proteinExistence type="predicted"/>
<reference evidence="1 2" key="1">
    <citation type="submission" date="2020-04" db="EMBL/GenBank/DDBJ databases">
        <authorList>
            <consortium name="Desulfovibrio sp. FSS-1 genome sequencing consortium"/>
            <person name="Shimoshige H."/>
            <person name="Kobayashi H."/>
            <person name="Maekawa T."/>
        </authorList>
    </citation>
    <scope>NUCLEOTIDE SEQUENCE [LARGE SCALE GENOMIC DNA]</scope>
    <source>
        <strain evidence="1 2">SIID29052-01</strain>
    </source>
</reference>
<dbReference type="EMBL" id="BLTE01000017">
    <property type="protein sequence ID" value="GFK95441.1"/>
    <property type="molecule type" value="Genomic_DNA"/>
</dbReference>
<comment type="caution">
    <text evidence="1">The sequence shown here is derived from an EMBL/GenBank/DDBJ whole genome shotgun (WGS) entry which is preliminary data.</text>
</comment>
<evidence type="ECO:0000313" key="1">
    <source>
        <dbReference type="EMBL" id="GFK95441.1"/>
    </source>
</evidence>
<dbReference type="RefSeq" id="WP_173086451.1">
    <property type="nucleotide sequence ID" value="NZ_BLTE01000017.1"/>
</dbReference>
<gene>
    <name evidence="1" type="ORF">NNJEOMEG_03304</name>
</gene>
<accession>A0A6V8LXW9</accession>
<organism evidence="1 2">
    <name type="scientific">Fundidesulfovibrio magnetotacticus</name>
    <dbReference type="NCBI Taxonomy" id="2730080"/>
    <lineage>
        <taxon>Bacteria</taxon>
        <taxon>Pseudomonadati</taxon>
        <taxon>Thermodesulfobacteriota</taxon>
        <taxon>Desulfovibrionia</taxon>
        <taxon>Desulfovibrionales</taxon>
        <taxon>Desulfovibrionaceae</taxon>
        <taxon>Fundidesulfovibrio</taxon>
    </lineage>
</organism>
<evidence type="ECO:0000313" key="2">
    <source>
        <dbReference type="Proteomes" id="UP000494245"/>
    </source>
</evidence>
<name>A0A6V8LXW9_9BACT</name>
<keyword evidence="2" id="KW-1185">Reference proteome</keyword>
<reference evidence="1 2" key="2">
    <citation type="submission" date="2020-05" db="EMBL/GenBank/DDBJ databases">
        <title>Draft genome sequence of Desulfovibrio sp. strainFSS-1.</title>
        <authorList>
            <person name="Shimoshige H."/>
            <person name="Kobayashi H."/>
            <person name="Maekawa T."/>
        </authorList>
    </citation>
    <scope>NUCLEOTIDE SEQUENCE [LARGE SCALE GENOMIC DNA]</scope>
    <source>
        <strain evidence="1 2">SIID29052-01</strain>
    </source>
</reference>
<sequence>MLVYLLELDYLDPASGETGTLCFTTAGGGWCSGPADDPPDRFYEPRLQVALNYERRVFRDGITPGCGEGGYGTATIAIPDGRLDHYKRLCFDNRGVRSLAGDRAWPRSAFRPLVTGLAAAPEFHQQTMTVKLRDYVQRYRNPLSRNVYLGNNADGVGVEGDTELMGKTKPIALGRLRDIPLVLVSESDDIYQAHDGPMQAFEALRADGVPLDILQDCADLAALRAAAVSGGQAVTCAALGLLRAPGQASATLTADVRGAKFGGVYVEDLAGLLRAVSAHLIRMPRTNLIRHSEALGNAVWAASGLTAAPDASVAFPGSMSVWRLTEGTGTGGHLLAQTLDCATGIHCFSVHVRPAGRSRVLLRVARSGNPADNVAALFDITAEGGMVLEIQTNGSALGGAYDEDGWLADAWVDALPGGWIRCSVAGQPYAGQFAQLTASLELLADDSAQSYAGDGSSGVHAAGAQLELAASPSRYAGPTALDAVTAYDPEEEIAFDEDSLAALAAACPQPVGFFTAAGSADTAAEVCDALCGGLQAGWGFTRAGLFRAGRLRALTGSEPVKAVFTRDTIKEDTLDWSAPFSSADGAPPYRVSLSGVRNWTVRRKSELAEIVAEQSPAYARWAGEEYRTARREDPSVLARHPAACALAFVSQLAVLADVNAQARALFAFYASGLERFTFAVVMNRESGVFDLDFLDVVTVVYDRFGLDEGRNFLVLGVTEQEELDEAVIEVLG</sequence>
<dbReference type="AlphaFoldDB" id="A0A6V8LXW9"/>